<dbReference type="AlphaFoldDB" id="A0A1B9DAF6"/>
<accession>A0A1B9DAF6</accession>
<comment type="caution">
    <text evidence="1">The sequence shown here is derived from an EMBL/GenBank/DDBJ whole genome shotgun (WGS) entry which is preliminary data.</text>
</comment>
<name>A0A1B9DAF6_MYCMA</name>
<proteinExistence type="predicted"/>
<dbReference type="Pfam" id="PF23850">
    <property type="entry name" value="DUF7213"/>
    <property type="match status" value="1"/>
</dbReference>
<dbReference type="InterPro" id="IPR055637">
    <property type="entry name" value="DUF7213"/>
</dbReference>
<sequence length="87" mass="9617">MVGAVSVHSSLEECLRAFAEERLDSDEVITDAVLVIGAQHFDDDGDRCGRVFALPYHGSQPYYITLGLMDAARHLIENQLYASDTDD</sequence>
<evidence type="ECO:0000313" key="2">
    <source>
        <dbReference type="Proteomes" id="UP000092683"/>
    </source>
</evidence>
<dbReference type="Proteomes" id="UP000092683">
    <property type="component" value="Unassembled WGS sequence"/>
</dbReference>
<reference evidence="1 2" key="1">
    <citation type="submission" date="2016-06" db="EMBL/GenBank/DDBJ databases">
        <authorList>
            <person name="Kjaerup R.B."/>
            <person name="Dalgaard T.S."/>
            <person name="Juul-Madsen H.R."/>
        </authorList>
    </citation>
    <scope>NUCLEOTIDE SEQUENCE [LARGE SCALE GENOMIC DNA]</scope>
    <source>
        <strain evidence="1 2">E3012</strain>
    </source>
</reference>
<gene>
    <name evidence="1" type="ORF">A5677_16955</name>
</gene>
<protein>
    <submittedName>
        <fullName evidence="1">Uncharacterized protein</fullName>
    </submittedName>
</protein>
<evidence type="ECO:0000313" key="1">
    <source>
        <dbReference type="EMBL" id="OCB57697.1"/>
    </source>
</evidence>
<organism evidence="1 2">
    <name type="scientific">Mycobacterium malmoense</name>
    <dbReference type="NCBI Taxonomy" id="1780"/>
    <lineage>
        <taxon>Bacteria</taxon>
        <taxon>Bacillati</taxon>
        <taxon>Actinomycetota</taxon>
        <taxon>Actinomycetes</taxon>
        <taxon>Mycobacteriales</taxon>
        <taxon>Mycobacteriaceae</taxon>
        <taxon>Mycobacterium</taxon>
    </lineage>
</organism>
<dbReference type="EMBL" id="MBEE01000080">
    <property type="protein sequence ID" value="OCB57697.1"/>
    <property type="molecule type" value="Genomic_DNA"/>
</dbReference>